<accession>A0A1Q8WH52</accession>
<feature type="region of interest" description="Disordered" evidence="1">
    <location>
        <begin position="1"/>
        <end position="32"/>
    </location>
</feature>
<dbReference type="Proteomes" id="UP000185963">
    <property type="component" value="Unassembled WGS sequence"/>
</dbReference>
<evidence type="ECO:0000313" key="2">
    <source>
        <dbReference type="EMBL" id="OLO65030.1"/>
    </source>
</evidence>
<dbReference type="AlphaFoldDB" id="A0A1Q8WH52"/>
<comment type="caution">
    <text evidence="2">The sequence shown here is derived from an EMBL/GenBank/DDBJ whole genome shotgun (WGS) entry which is preliminary data.</text>
</comment>
<proteinExistence type="predicted"/>
<reference evidence="2 3" key="1">
    <citation type="submission" date="2016-12" db="EMBL/GenBank/DDBJ databases">
        <title>Genomic comparison of strains in the 'Actinomyces naeslundii' group.</title>
        <authorList>
            <person name="Mughal S.R."/>
            <person name="Do T."/>
            <person name="Gilbert S.C."/>
            <person name="Witherden E.A."/>
            <person name="Didelot X."/>
            <person name="Beighton D."/>
        </authorList>
    </citation>
    <scope>NUCLEOTIDE SEQUENCE [LARGE SCALE GENOMIC DNA]</scope>
    <source>
        <strain evidence="2 3">WE8B-23</strain>
    </source>
</reference>
<gene>
    <name evidence="2" type="ORF">BKH20_13500</name>
</gene>
<name>A0A1Q8WH52_9ACTO</name>
<evidence type="ECO:0000256" key="1">
    <source>
        <dbReference type="SAM" id="MobiDB-lite"/>
    </source>
</evidence>
<organism evidence="2 3">
    <name type="scientific">Actinomyces oris</name>
    <dbReference type="NCBI Taxonomy" id="544580"/>
    <lineage>
        <taxon>Bacteria</taxon>
        <taxon>Bacillati</taxon>
        <taxon>Actinomycetota</taxon>
        <taxon>Actinomycetes</taxon>
        <taxon>Actinomycetales</taxon>
        <taxon>Actinomycetaceae</taxon>
        <taxon>Actinomyces</taxon>
    </lineage>
</organism>
<sequence>MVSVEEPDQAWVQTTTRQTARTAQAQRGRRPRDWIGDAGLTCCGGGQERRKIEVSVLMGPGCQSEIAHTIQPPSRSMSGSSPW</sequence>
<evidence type="ECO:0000313" key="3">
    <source>
        <dbReference type="Proteomes" id="UP000185963"/>
    </source>
</evidence>
<protein>
    <submittedName>
        <fullName evidence="2">Uncharacterized protein</fullName>
    </submittedName>
</protein>
<feature type="compositionally biased region" description="Low complexity" evidence="1">
    <location>
        <begin position="9"/>
        <end position="26"/>
    </location>
</feature>
<dbReference type="EMBL" id="MSKS01000075">
    <property type="protein sequence ID" value="OLO65030.1"/>
    <property type="molecule type" value="Genomic_DNA"/>
</dbReference>